<dbReference type="PANTHER" id="PTHR13847">
    <property type="entry name" value="SARCOSINE DEHYDROGENASE-RELATED"/>
    <property type="match status" value="1"/>
</dbReference>
<reference evidence="8 9" key="1">
    <citation type="submission" date="2017-04" db="EMBL/GenBank/DDBJ databases">
        <title>Complete genome sequences of Rhizobium genomic linages associated to common bean (phaseolus vulgaris).</title>
        <authorList>
            <person name="Santamaria R.I."/>
            <person name="Bustos P."/>
            <person name="Perez-Carrascal O."/>
            <person name="Martinez-Flores I."/>
            <person name="Juarez S."/>
            <person name="Lozano L."/>
            <person name="Miranda F."/>
            <person name="Vinuesa P."/>
            <person name="Martinez-Romero E."/>
            <person name="Cevallos M.A."/>
            <person name="Romero D."/>
            <person name="Davila G."/>
            <person name="Gonzalez V."/>
        </authorList>
    </citation>
    <scope>NUCLEOTIDE SEQUENCE [LARGE SCALE GENOMIC DNA]</scope>
    <source>
        <strain evidence="8 9">NXC12</strain>
    </source>
</reference>
<evidence type="ECO:0000313" key="8">
    <source>
        <dbReference type="EMBL" id="ARQ11217.1"/>
    </source>
</evidence>
<dbReference type="SUPFAM" id="SSF50022">
    <property type="entry name" value="ISP domain"/>
    <property type="match status" value="1"/>
</dbReference>
<evidence type="ECO:0000256" key="2">
    <source>
        <dbReference type="ARBA" id="ARBA00022723"/>
    </source>
</evidence>
<protein>
    <submittedName>
        <fullName evidence="8">FAD dependent oxidoreductase protein</fullName>
    </submittedName>
</protein>
<dbReference type="GO" id="GO:0016020">
    <property type="term" value="C:membrane"/>
    <property type="evidence" value="ECO:0007669"/>
    <property type="project" value="InterPro"/>
</dbReference>
<keyword evidence="4" id="KW-0408">Iron</keyword>
<dbReference type="InterPro" id="IPR036188">
    <property type="entry name" value="FAD/NAD-bd_sf"/>
</dbReference>
<evidence type="ECO:0000256" key="4">
    <source>
        <dbReference type="ARBA" id="ARBA00023004"/>
    </source>
</evidence>
<dbReference type="Gene3D" id="3.30.9.10">
    <property type="entry name" value="D-Amino Acid Oxidase, subunit A, domain 2"/>
    <property type="match status" value="1"/>
</dbReference>
<dbReference type="InterPro" id="IPR006076">
    <property type="entry name" value="FAD-dep_OxRdtase"/>
</dbReference>
<dbReference type="GO" id="GO:0005737">
    <property type="term" value="C:cytoplasm"/>
    <property type="evidence" value="ECO:0007669"/>
    <property type="project" value="TreeGrafter"/>
</dbReference>
<dbReference type="InterPro" id="IPR005805">
    <property type="entry name" value="Rieske_Fe-S_prot_C"/>
</dbReference>
<accession>A0AAN1EL00</accession>
<evidence type="ECO:0000259" key="7">
    <source>
        <dbReference type="PROSITE" id="PS51296"/>
    </source>
</evidence>
<proteinExistence type="predicted"/>
<evidence type="ECO:0000256" key="3">
    <source>
        <dbReference type="ARBA" id="ARBA00023002"/>
    </source>
</evidence>
<dbReference type="Gene3D" id="3.50.50.60">
    <property type="entry name" value="FAD/NAD(P)-binding domain"/>
    <property type="match status" value="1"/>
</dbReference>
<dbReference type="AlphaFoldDB" id="A0AAN1EL00"/>
<dbReference type="Pfam" id="PF01266">
    <property type="entry name" value="DAO"/>
    <property type="match status" value="1"/>
</dbReference>
<evidence type="ECO:0000256" key="6">
    <source>
        <dbReference type="ARBA" id="ARBA00023157"/>
    </source>
</evidence>
<dbReference type="EMBL" id="CP020906">
    <property type="protein sequence ID" value="ARQ11217.1"/>
    <property type="molecule type" value="Genomic_DNA"/>
</dbReference>
<evidence type="ECO:0000256" key="5">
    <source>
        <dbReference type="ARBA" id="ARBA00023014"/>
    </source>
</evidence>
<dbReference type="FunFam" id="2.102.10.10:FF:000014">
    <property type="entry name" value="Oxidoreductase, FAD dependent"/>
    <property type="match status" value="1"/>
</dbReference>
<keyword evidence="2" id="KW-0479">Metal-binding</keyword>
<keyword evidence="3" id="KW-0560">Oxidoreductase</keyword>
<evidence type="ECO:0000313" key="9">
    <source>
        <dbReference type="Proteomes" id="UP000194159"/>
    </source>
</evidence>
<keyword evidence="5" id="KW-0411">Iron-sulfur</keyword>
<dbReference type="RefSeq" id="WP_086082541.1">
    <property type="nucleotide sequence ID" value="NZ_CP020906.1"/>
</dbReference>
<dbReference type="GO" id="GO:0016491">
    <property type="term" value="F:oxidoreductase activity"/>
    <property type="evidence" value="ECO:0007669"/>
    <property type="project" value="UniProtKB-KW"/>
</dbReference>
<dbReference type="GO" id="GO:0046872">
    <property type="term" value="F:metal ion binding"/>
    <property type="evidence" value="ECO:0007669"/>
    <property type="project" value="UniProtKB-KW"/>
</dbReference>
<dbReference type="PROSITE" id="PS51296">
    <property type="entry name" value="RIESKE"/>
    <property type="match status" value="1"/>
</dbReference>
<evidence type="ECO:0000256" key="1">
    <source>
        <dbReference type="ARBA" id="ARBA00022714"/>
    </source>
</evidence>
<dbReference type="GO" id="GO:0051537">
    <property type="term" value="F:2 iron, 2 sulfur cluster binding"/>
    <property type="evidence" value="ECO:0007669"/>
    <property type="project" value="UniProtKB-KW"/>
</dbReference>
<sequence>MNASDERTVSLWSDVDVAPDAVPLGRNEDFDAVVVGSGIAGMSIAYELAAAGQKVAVLDRGRIGGGMTARTTAHLASVCDDYFSELIGLRGEELARLYFQSHSAAIDRIEAIQTAERISCDFRRLDGFLFLASEKGAADLRRELEAGLKIGIAVEEVSGLPLARHADTPALRYPDQATFHPLKYLRGLATGIRARGGTLYSDTIVDKVEETDGGVRVGTNSGLTVTARWAIVATNSPINDRVALHTKQAPYRTYAMAFEIARGIVPDGLYWDTEDPYHYVRLHPGDDESDFLIVGGEDHKTGTADDADDRFAALTSWSRRLVPDLGAETHRWSGQVMETIDYAGFIGRNPGNERLFVVTGDSGEGMTHGVVASLLISEVILGGNSAWRELYEPSRKTVSAVGNYLAENATMIKNFAEYVAPGEIESVDRLRPGEGAIVREGMTKIAAFRGDDGTLYRRSATCTHVGCHVHWNSLERCWDCPCHGSHFAVDGTVLNAPAVSPLTEID</sequence>
<dbReference type="SUPFAM" id="SSF51905">
    <property type="entry name" value="FAD/NAD(P)-binding domain"/>
    <property type="match status" value="1"/>
</dbReference>
<dbReference type="PANTHER" id="PTHR13847:SF281">
    <property type="entry name" value="FAD DEPENDENT OXIDOREDUCTASE DOMAIN-CONTAINING PROTEIN"/>
    <property type="match status" value="1"/>
</dbReference>
<keyword evidence="6" id="KW-1015">Disulfide bond</keyword>
<keyword evidence="1" id="KW-0001">2Fe-2S</keyword>
<dbReference type="InterPro" id="IPR036922">
    <property type="entry name" value="Rieske_2Fe-2S_sf"/>
</dbReference>
<feature type="domain" description="Rieske" evidence="7">
    <location>
        <begin position="422"/>
        <end position="506"/>
    </location>
</feature>
<gene>
    <name evidence="8" type="ORF">NXC12_CH03231</name>
</gene>
<name>A0AAN1EL00_RHIET</name>
<dbReference type="Pfam" id="PF00355">
    <property type="entry name" value="Rieske"/>
    <property type="match status" value="1"/>
</dbReference>
<dbReference type="PRINTS" id="PR00162">
    <property type="entry name" value="RIESKE"/>
</dbReference>
<organism evidence="8 9">
    <name type="scientific">Rhizobium etli</name>
    <dbReference type="NCBI Taxonomy" id="29449"/>
    <lineage>
        <taxon>Bacteria</taxon>
        <taxon>Pseudomonadati</taxon>
        <taxon>Pseudomonadota</taxon>
        <taxon>Alphaproteobacteria</taxon>
        <taxon>Hyphomicrobiales</taxon>
        <taxon>Rhizobiaceae</taxon>
        <taxon>Rhizobium/Agrobacterium group</taxon>
        <taxon>Rhizobium</taxon>
    </lineage>
</organism>
<dbReference type="Proteomes" id="UP000194159">
    <property type="component" value="Chromosome"/>
</dbReference>
<dbReference type="Gene3D" id="2.102.10.10">
    <property type="entry name" value="Rieske [2Fe-2S] iron-sulphur domain"/>
    <property type="match status" value="1"/>
</dbReference>
<dbReference type="InterPro" id="IPR017941">
    <property type="entry name" value="Rieske_2Fe-2S"/>
</dbReference>